<protein>
    <submittedName>
        <fullName evidence="1">BACON domain-containing protein</fullName>
    </submittedName>
</protein>
<comment type="caution">
    <text evidence="1">The sequence shown here is derived from an EMBL/GenBank/DDBJ whole genome shotgun (WGS) entry which is preliminary data.</text>
</comment>
<name>A0A9D9J0X8_9BACT</name>
<accession>A0A9D9J0X8</accession>
<evidence type="ECO:0000313" key="1">
    <source>
        <dbReference type="EMBL" id="MBO8481661.1"/>
    </source>
</evidence>
<evidence type="ECO:0000313" key="2">
    <source>
        <dbReference type="Proteomes" id="UP000823772"/>
    </source>
</evidence>
<reference evidence="1" key="2">
    <citation type="journal article" date="2021" name="PeerJ">
        <title>Extensive microbial diversity within the chicken gut microbiome revealed by metagenomics and culture.</title>
        <authorList>
            <person name="Gilroy R."/>
            <person name="Ravi A."/>
            <person name="Getino M."/>
            <person name="Pursley I."/>
            <person name="Horton D.L."/>
            <person name="Alikhan N.F."/>
            <person name="Baker D."/>
            <person name="Gharbi K."/>
            <person name="Hall N."/>
            <person name="Watson M."/>
            <person name="Adriaenssens E.M."/>
            <person name="Foster-Nyarko E."/>
            <person name="Jarju S."/>
            <person name="Secka A."/>
            <person name="Antonio M."/>
            <person name="Oren A."/>
            <person name="Chaudhuri R.R."/>
            <person name="La Ragione R."/>
            <person name="Hildebrand F."/>
            <person name="Pallen M.J."/>
        </authorList>
    </citation>
    <scope>NUCLEOTIDE SEQUENCE</scope>
    <source>
        <strain evidence="1">B3-2255</strain>
    </source>
</reference>
<sequence>MKNFLLLPLAICCCAACTQTPEPDDEPFVITFDSTEINVSAEGGYARAPYSFTGSRDNISSIGVDCPSSWITEKIYDVPGEIIVSVEANPDTTDRVAVLNVGWYGGSETVYVMQDGRDPSSPDIPDDGEDAIFEITVNQIKESSVIYSVYPSDTQMTYLNLLMDKASYDMFEDEDTRFANDMAYFNQVAQANGMSLEELLRQNLKTGNTIGVSVTSLTPDTEYCIYVYGVTSEAERLTGYVPEFFVTESVPFVDIDFDLNPTVNGNHVVIEAIPSDDTVPYVMDAYSGRGIDGEWLKESYQTYINDVINIYTMLGQSAADAVKSIAHVGPDAIEADLNPNSDYTAFAVSISLSGYLNSEVSTKDFSTGSAQPSDNVITIEITKLEPDYAEYAIYTTNNDQYALAALDSRQVEGMADDQIIAALINNNLITLVNGDVTGSLYPLASGTEYVMFAFGYSGGTVTTGLVKEYFTTPSGGTSSVGAGRLNLKLDRETPVPVLTDYKINKK</sequence>
<reference evidence="1" key="1">
    <citation type="submission" date="2020-10" db="EMBL/GenBank/DDBJ databases">
        <authorList>
            <person name="Gilroy R."/>
        </authorList>
    </citation>
    <scope>NUCLEOTIDE SEQUENCE</scope>
    <source>
        <strain evidence="1">B3-2255</strain>
    </source>
</reference>
<organism evidence="1 2">
    <name type="scientific">Candidatus Merdivivens faecigallinarum</name>
    <dbReference type="NCBI Taxonomy" id="2840871"/>
    <lineage>
        <taxon>Bacteria</taxon>
        <taxon>Pseudomonadati</taxon>
        <taxon>Bacteroidota</taxon>
        <taxon>Bacteroidia</taxon>
        <taxon>Bacteroidales</taxon>
        <taxon>Muribaculaceae</taxon>
        <taxon>Muribaculaceae incertae sedis</taxon>
        <taxon>Candidatus Merdivivens</taxon>
    </lineage>
</organism>
<dbReference type="Proteomes" id="UP000823772">
    <property type="component" value="Unassembled WGS sequence"/>
</dbReference>
<dbReference type="AlphaFoldDB" id="A0A9D9J0X8"/>
<proteinExistence type="predicted"/>
<gene>
    <name evidence="1" type="ORF">IAC87_03840</name>
</gene>
<dbReference type="EMBL" id="JADILY010000081">
    <property type="protein sequence ID" value="MBO8481661.1"/>
    <property type="molecule type" value="Genomic_DNA"/>
</dbReference>